<dbReference type="Proteomes" id="UP001517367">
    <property type="component" value="Unassembled WGS sequence"/>
</dbReference>
<protein>
    <submittedName>
        <fullName evidence="2">DUF6794 domain-containing protein</fullName>
    </submittedName>
</protein>
<dbReference type="RefSeq" id="WP_138728682.1">
    <property type="nucleotide sequence ID" value="NZ_SRMP02000034.1"/>
</dbReference>
<dbReference type="EMBL" id="SRMP02000034">
    <property type="protein sequence ID" value="MFN0292926.1"/>
    <property type="molecule type" value="Genomic_DNA"/>
</dbReference>
<organism evidence="2 3">
    <name type="scientific">Pedobacter helvus</name>
    <dbReference type="NCBI Taxonomy" id="2563444"/>
    <lineage>
        <taxon>Bacteria</taxon>
        <taxon>Pseudomonadati</taxon>
        <taxon>Bacteroidota</taxon>
        <taxon>Sphingobacteriia</taxon>
        <taxon>Sphingobacteriales</taxon>
        <taxon>Sphingobacteriaceae</taxon>
        <taxon>Pedobacter</taxon>
    </lineage>
</organism>
<accession>A0ABW9JLY6</accession>
<dbReference type="InterPro" id="IPR046744">
    <property type="entry name" value="DUF6794"/>
</dbReference>
<evidence type="ECO:0000313" key="2">
    <source>
        <dbReference type="EMBL" id="MFN0292926.1"/>
    </source>
</evidence>
<feature type="domain" description="DUF6794" evidence="1">
    <location>
        <begin position="31"/>
        <end position="112"/>
    </location>
</feature>
<comment type="caution">
    <text evidence="2">The sequence shown here is derived from an EMBL/GenBank/DDBJ whole genome shotgun (WGS) entry which is preliminary data.</text>
</comment>
<keyword evidence="3" id="KW-1185">Reference proteome</keyword>
<reference evidence="2 3" key="1">
    <citation type="submission" date="2024-12" db="EMBL/GenBank/DDBJ databases">
        <authorList>
            <person name="Hu S."/>
        </authorList>
    </citation>
    <scope>NUCLEOTIDE SEQUENCE [LARGE SCALE GENOMIC DNA]</scope>
    <source>
        <strain evidence="2 3">P-25</strain>
    </source>
</reference>
<evidence type="ECO:0000313" key="3">
    <source>
        <dbReference type="Proteomes" id="UP001517367"/>
    </source>
</evidence>
<dbReference type="Pfam" id="PF20594">
    <property type="entry name" value="DUF6794"/>
    <property type="match status" value="1"/>
</dbReference>
<gene>
    <name evidence="2" type="ORF">E5L68_016130</name>
</gene>
<sequence length="168" mass="19901">MKVVILAIVLYLACISVFGQNPSKTDLKYKPKNLDEAILQLEKLHHDTTKRNILRMTEDQFGLRSHFGMGTWMRNNWRLWGGGKLAKYFNSIGIFHPDDMSGIVLTSYYRHLKGQDRALENQVKYYQNYWKESKEHFERLKTDTSYQRKIQRNLDSLKKADIKKSVNR</sequence>
<proteinExistence type="predicted"/>
<evidence type="ECO:0000259" key="1">
    <source>
        <dbReference type="Pfam" id="PF20594"/>
    </source>
</evidence>
<name>A0ABW9JLY6_9SPHI</name>